<accession>A0A9W7JJV2</accession>
<dbReference type="Pfam" id="PF13966">
    <property type="entry name" value="zf-RVT"/>
    <property type="match status" value="1"/>
</dbReference>
<sequence length="1206" mass="136713">MQQFRDALDDCELGDLGFTGAWFTWERGNFPHTNVRERLDRALANPRWWDAHPSYYVKHLLHSTSDHCLVLIDTLGHASNRARSLRKSFRFEAHWILEEQTENMIKTVWEMPGSVLQKLSTLGPKLTHWNKENRATTRAVKEGLVSRLSELISSDPDDDILQEMIEVKLGLNLEADKEELFWEQRARSNWLSHGDMNTSYFHKFASYRKRNNHVQGLLDDEGNWITSEQGMLHSASSYFAHLFTTSSPTDASDFLTTVQPKISSSTNAYLLQPFTADEIWTAVKNMAPMKACGVDGYPAIFFQKYWHILGLEISDFCLSILNGNSSVRDINDTLIVLIPKIKKPENMTHFRPISLCNVLYKVIAKSLANRFSSTLDACIDECQGAFIPSRQITDNVLIAYEILHSMKTKRGGKHGTLALKADLSKAYDRVEWPFVEKMLLTLGYNERWVTLLMDCISTVTYSVCFNGTLGERFKPTRGLRQGCPLSPYMFLVCAEGLSQMLNQAMASRTIRGASIGRGRLEIGHLFFADDSICFAQASEEAALALKHILTQFGSISGQRVNYEKSLLFFSSNVPNSITSAIGSILGVRVATNPERYLGLPTMVGRNKMEAFSYYMDRVTSKSSSYSTKFLSMGGKATLIRSVLQSIPVYAMNCFLLLSSLCHGLEQAMANFWWKNAGTSKGIHWTTWNHLTQSKQDGGMGFRNLGQFNVALLAKQCWRILKHPNSLLARVLKARYHPSTDFLHARLCSNPSYTWRSLWSSRGLLEKGLIWNVGNGESINIWNDPWIPNTTDGRPHVDDIDIHHTKVADLIDTPAKCWKQDVTHNLFSSSMVSTILEIPLPDISQPDTIVWRHDKGGAYTVKSGYKLLRSTSTASTGTPQLNLRKFYNHLWCLQLPEKLKFTMWKFANNFIPTFDNLRTRRLNVQNGCRFCQSTNEGVDHLIRECWYSQAIFEAQGLTPSLSFPNLLWQDWISQFFDSLTDVARKIFVVSCWAIWYARNKAVHDDLKTTVQESIAFIQAYIREQENLQTAVQPQPRNLSQLWKPPQGNLIKANFDAAYCAHSKTSISGVICRNSAGLIMGACSMQHTHVCNAFLAEALSCRDAVTFALDMGLDRVIFEGDSLSVIKKLRSKAEDLSQLRVLINDIKQATSNLREAIFNHVRREGNLAAHSMAQYGRHHNTPTFWVEEAPNEVLAVVENDKQQFHNSP</sequence>
<protein>
    <recommendedName>
        <fullName evidence="1">Reverse transcriptase domain-containing protein</fullName>
    </recommendedName>
</protein>
<dbReference type="Pfam" id="PF13456">
    <property type="entry name" value="RVT_3"/>
    <property type="match status" value="1"/>
</dbReference>
<dbReference type="GO" id="GO:0004523">
    <property type="term" value="F:RNA-DNA hybrid ribonuclease activity"/>
    <property type="evidence" value="ECO:0007669"/>
    <property type="project" value="InterPro"/>
</dbReference>
<dbReference type="Gene3D" id="3.30.420.10">
    <property type="entry name" value="Ribonuclease H-like superfamily/Ribonuclease H"/>
    <property type="match status" value="1"/>
</dbReference>
<keyword evidence="3" id="KW-1185">Reference proteome</keyword>
<dbReference type="InterPro" id="IPR036397">
    <property type="entry name" value="RNaseH_sf"/>
</dbReference>
<gene>
    <name evidence="2" type="ORF">HRI_005184200</name>
</gene>
<dbReference type="InterPro" id="IPR036691">
    <property type="entry name" value="Endo/exonu/phosph_ase_sf"/>
</dbReference>
<dbReference type="InterPro" id="IPR002156">
    <property type="entry name" value="RNaseH_domain"/>
</dbReference>
<dbReference type="OrthoDB" id="1000979at2759"/>
<dbReference type="Gene3D" id="3.60.10.10">
    <property type="entry name" value="Endonuclease/exonuclease/phosphatase"/>
    <property type="match status" value="1"/>
</dbReference>
<dbReference type="SUPFAM" id="SSF53098">
    <property type="entry name" value="Ribonuclease H-like"/>
    <property type="match status" value="1"/>
</dbReference>
<dbReference type="GO" id="GO:0003676">
    <property type="term" value="F:nucleic acid binding"/>
    <property type="evidence" value="ECO:0007669"/>
    <property type="project" value="InterPro"/>
</dbReference>
<dbReference type="InterPro" id="IPR043502">
    <property type="entry name" value="DNA/RNA_pol_sf"/>
</dbReference>
<dbReference type="EMBL" id="BSYR01000075">
    <property type="protein sequence ID" value="GMJ15150.1"/>
    <property type="molecule type" value="Genomic_DNA"/>
</dbReference>
<dbReference type="SUPFAM" id="SSF56219">
    <property type="entry name" value="DNase I-like"/>
    <property type="match status" value="1"/>
</dbReference>
<evidence type="ECO:0000313" key="3">
    <source>
        <dbReference type="Proteomes" id="UP001165190"/>
    </source>
</evidence>
<dbReference type="SUPFAM" id="SSF56672">
    <property type="entry name" value="DNA/RNA polymerases"/>
    <property type="match status" value="1"/>
</dbReference>
<name>A0A9W7JJV2_HIBTR</name>
<feature type="domain" description="Reverse transcriptase" evidence="1">
    <location>
        <begin position="319"/>
        <end position="601"/>
    </location>
</feature>
<dbReference type="Pfam" id="PF00078">
    <property type="entry name" value="RVT_1"/>
    <property type="match status" value="1"/>
</dbReference>
<dbReference type="PANTHER" id="PTHR33116">
    <property type="entry name" value="REVERSE TRANSCRIPTASE ZINC-BINDING DOMAIN-CONTAINING PROTEIN-RELATED-RELATED"/>
    <property type="match status" value="1"/>
</dbReference>
<dbReference type="InterPro" id="IPR012337">
    <property type="entry name" value="RNaseH-like_sf"/>
</dbReference>
<dbReference type="InterPro" id="IPR000477">
    <property type="entry name" value="RT_dom"/>
</dbReference>
<reference evidence="2" key="1">
    <citation type="submission" date="2023-05" db="EMBL/GenBank/DDBJ databases">
        <title>Genome and transcriptome analyses reveal genes involved in the formation of fine ridges on petal epidermal cells in Hibiscus trionum.</title>
        <authorList>
            <person name="Koshimizu S."/>
            <person name="Masuda S."/>
            <person name="Ishii T."/>
            <person name="Shirasu K."/>
            <person name="Hoshino A."/>
            <person name="Arita M."/>
        </authorList>
    </citation>
    <scope>NUCLEOTIDE SEQUENCE</scope>
    <source>
        <strain evidence="2">Hamamatsu line</strain>
    </source>
</reference>
<dbReference type="PANTHER" id="PTHR33116:SF86">
    <property type="entry name" value="REVERSE TRANSCRIPTASE DOMAIN-CONTAINING PROTEIN"/>
    <property type="match status" value="1"/>
</dbReference>
<dbReference type="CDD" id="cd06222">
    <property type="entry name" value="RNase_H_like"/>
    <property type="match status" value="1"/>
</dbReference>
<dbReference type="PROSITE" id="PS50878">
    <property type="entry name" value="RT_POL"/>
    <property type="match status" value="1"/>
</dbReference>
<dbReference type="CDD" id="cd01650">
    <property type="entry name" value="RT_nLTR_like"/>
    <property type="match status" value="1"/>
</dbReference>
<evidence type="ECO:0000313" key="2">
    <source>
        <dbReference type="EMBL" id="GMJ15150.1"/>
    </source>
</evidence>
<dbReference type="Proteomes" id="UP001165190">
    <property type="component" value="Unassembled WGS sequence"/>
</dbReference>
<organism evidence="2 3">
    <name type="scientific">Hibiscus trionum</name>
    <name type="common">Flower of an hour</name>
    <dbReference type="NCBI Taxonomy" id="183268"/>
    <lineage>
        <taxon>Eukaryota</taxon>
        <taxon>Viridiplantae</taxon>
        <taxon>Streptophyta</taxon>
        <taxon>Embryophyta</taxon>
        <taxon>Tracheophyta</taxon>
        <taxon>Spermatophyta</taxon>
        <taxon>Magnoliopsida</taxon>
        <taxon>eudicotyledons</taxon>
        <taxon>Gunneridae</taxon>
        <taxon>Pentapetalae</taxon>
        <taxon>rosids</taxon>
        <taxon>malvids</taxon>
        <taxon>Malvales</taxon>
        <taxon>Malvaceae</taxon>
        <taxon>Malvoideae</taxon>
        <taxon>Hibiscus</taxon>
    </lineage>
</organism>
<evidence type="ECO:0000259" key="1">
    <source>
        <dbReference type="PROSITE" id="PS50878"/>
    </source>
</evidence>
<comment type="caution">
    <text evidence="2">The sequence shown here is derived from an EMBL/GenBank/DDBJ whole genome shotgun (WGS) entry which is preliminary data.</text>
</comment>
<dbReference type="AlphaFoldDB" id="A0A9W7JJV2"/>
<dbReference type="InterPro" id="IPR044730">
    <property type="entry name" value="RNase_H-like_dom_plant"/>
</dbReference>
<proteinExistence type="predicted"/>
<dbReference type="InterPro" id="IPR026960">
    <property type="entry name" value="RVT-Znf"/>
</dbReference>